<sequence length="436" mass="48506">METSIEEKGSNLPSPLPNKADSVGSGGQLEWTEEEERALVRRVDFLLMPLLILGFFVLQLDRGNIGNALTDFFLEDVGVTQNQFNVGQQLLSLGIILLEIPSNIVLYRIGPTFWISGQIIAWGLVATFQAFQKGQGAFLATRILLGLRMRGIAGLTGWQWLFILEGIFTILVGIAFLFTIPQATDKPFSILGYRYFTERESAVLTERVLRDDPSKAQPKRHVSWSEIKAVLKNWRLLPHIGLTITGLAPNAGFDSYAPTLITGLGFDRIQSNALVSISKWLMLFTILFWGWIATLRYNRTLDIVGIQYPTILYTLCIDCGMLALAYGFPTPINTSGTVKITLTPVADPVNGAWLSLNTQTAGERSITMAIHIMAANSSSLVGKQIFRSEDSPVYRRAWLQIVCLSSAAVIFSVLANLQYYLGNGRKLHRSGLRFYY</sequence>
<dbReference type="Proteomes" id="UP000233524">
    <property type="component" value="Unassembled WGS sequence"/>
</dbReference>
<keyword evidence="4 7" id="KW-1133">Transmembrane helix</keyword>
<keyword evidence="5 7" id="KW-0472">Membrane</keyword>
<evidence type="ECO:0000256" key="7">
    <source>
        <dbReference type="SAM" id="Phobius"/>
    </source>
</evidence>
<dbReference type="OrthoDB" id="2985014at2759"/>
<dbReference type="InterPro" id="IPR011701">
    <property type="entry name" value="MFS"/>
</dbReference>
<feature type="region of interest" description="Disordered" evidence="6">
    <location>
        <begin position="1"/>
        <end position="27"/>
    </location>
</feature>
<dbReference type="InterPro" id="IPR036259">
    <property type="entry name" value="MFS_trans_sf"/>
</dbReference>
<dbReference type="Gene3D" id="1.20.1250.20">
    <property type="entry name" value="MFS general substrate transporter like domains"/>
    <property type="match status" value="2"/>
</dbReference>
<evidence type="ECO:0008006" key="10">
    <source>
        <dbReference type="Google" id="ProtNLM"/>
    </source>
</evidence>
<keyword evidence="3 7" id="KW-0812">Transmembrane</keyword>
<dbReference type="Pfam" id="PF07690">
    <property type="entry name" value="MFS_1"/>
    <property type="match status" value="1"/>
</dbReference>
<evidence type="ECO:0000313" key="9">
    <source>
        <dbReference type="Proteomes" id="UP000233524"/>
    </source>
</evidence>
<dbReference type="PANTHER" id="PTHR43791">
    <property type="entry name" value="PERMEASE-RELATED"/>
    <property type="match status" value="1"/>
</dbReference>
<gene>
    <name evidence="8" type="ORF">jhhlp_005474</name>
</gene>
<accession>A0A2N3N6Y9</accession>
<evidence type="ECO:0000256" key="1">
    <source>
        <dbReference type="ARBA" id="ARBA00004141"/>
    </source>
</evidence>
<comment type="subcellular location">
    <subcellularLocation>
        <location evidence="1">Membrane</location>
        <topology evidence="1">Multi-pass membrane protein</topology>
    </subcellularLocation>
</comment>
<dbReference type="GO" id="GO:0016020">
    <property type="term" value="C:membrane"/>
    <property type="evidence" value="ECO:0007669"/>
    <property type="project" value="UniProtKB-SubCell"/>
</dbReference>
<organism evidence="8 9">
    <name type="scientific">Lomentospora prolificans</name>
    <dbReference type="NCBI Taxonomy" id="41688"/>
    <lineage>
        <taxon>Eukaryota</taxon>
        <taxon>Fungi</taxon>
        <taxon>Dikarya</taxon>
        <taxon>Ascomycota</taxon>
        <taxon>Pezizomycotina</taxon>
        <taxon>Sordariomycetes</taxon>
        <taxon>Hypocreomycetidae</taxon>
        <taxon>Microascales</taxon>
        <taxon>Microascaceae</taxon>
        <taxon>Lomentospora</taxon>
    </lineage>
</organism>
<dbReference type="EMBL" id="NLAX01000700">
    <property type="protein sequence ID" value="PKS08198.1"/>
    <property type="molecule type" value="Genomic_DNA"/>
</dbReference>
<dbReference type="InParanoid" id="A0A2N3N6Y9"/>
<feature type="transmembrane region" description="Helical" evidence="7">
    <location>
        <begin position="397"/>
        <end position="421"/>
    </location>
</feature>
<evidence type="ECO:0000256" key="4">
    <source>
        <dbReference type="ARBA" id="ARBA00022989"/>
    </source>
</evidence>
<dbReference type="PANTHER" id="PTHR43791:SF32">
    <property type="entry name" value="MAJOR FACILITATOR SUPERFAMILY (MFS) PROFILE DOMAIN-CONTAINING PROTEIN"/>
    <property type="match status" value="1"/>
</dbReference>
<proteinExistence type="predicted"/>
<dbReference type="VEuPathDB" id="FungiDB:jhhlp_005474"/>
<dbReference type="AlphaFoldDB" id="A0A2N3N6Y9"/>
<feature type="transmembrane region" description="Helical" evidence="7">
    <location>
        <begin position="280"/>
        <end position="298"/>
    </location>
</feature>
<comment type="caution">
    <text evidence="8">The sequence shown here is derived from an EMBL/GenBank/DDBJ whole genome shotgun (WGS) entry which is preliminary data.</text>
</comment>
<evidence type="ECO:0000256" key="6">
    <source>
        <dbReference type="SAM" id="MobiDB-lite"/>
    </source>
</evidence>
<keyword evidence="9" id="KW-1185">Reference proteome</keyword>
<keyword evidence="2" id="KW-0813">Transport</keyword>
<feature type="transmembrane region" description="Helical" evidence="7">
    <location>
        <begin position="39"/>
        <end position="58"/>
    </location>
</feature>
<feature type="transmembrane region" description="Helical" evidence="7">
    <location>
        <begin position="310"/>
        <end position="328"/>
    </location>
</feature>
<reference evidence="8 9" key="1">
    <citation type="journal article" date="2017" name="G3 (Bethesda)">
        <title>First Draft Genome Sequence of the Pathogenic Fungus Lomentospora prolificans (Formerly Scedosporium prolificans).</title>
        <authorList>
            <person name="Luo R."/>
            <person name="Zimin A."/>
            <person name="Workman R."/>
            <person name="Fan Y."/>
            <person name="Pertea G."/>
            <person name="Grossman N."/>
            <person name="Wear M.P."/>
            <person name="Jia B."/>
            <person name="Miller H."/>
            <person name="Casadevall A."/>
            <person name="Timp W."/>
            <person name="Zhang S.X."/>
            <person name="Salzberg S.L."/>
        </authorList>
    </citation>
    <scope>NUCLEOTIDE SEQUENCE [LARGE SCALE GENOMIC DNA]</scope>
    <source>
        <strain evidence="8 9">JHH-5317</strain>
    </source>
</reference>
<feature type="transmembrane region" description="Helical" evidence="7">
    <location>
        <begin position="152"/>
        <end position="178"/>
    </location>
</feature>
<protein>
    <recommendedName>
        <fullName evidence="10">Major facilitator superfamily (MFS) profile domain-containing protein</fullName>
    </recommendedName>
</protein>
<name>A0A2N3N6Y9_9PEZI</name>
<dbReference type="SUPFAM" id="SSF103473">
    <property type="entry name" value="MFS general substrate transporter"/>
    <property type="match status" value="1"/>
</dbReference>
<evidence type="ECO:0000313" key="8">
    <source>
        <dbReference type="EMBL" id="PKS08198.1"/>
    </source>
</evidence>
<evidence type="ECO:0000256" key="5">
    <source>
        <dbReference type="ARBA" id="ARBA00023136"/>
    </source>
</evidence>
<feature type="transmembrane region" description="Helical" evidence="7">
    <location>
        <begin position="113"/>
        <end position="131"/>
    </location>
</feature>
<evidence type="ECO:0000256" key="3">
    <source>
        <dbReference type="ARBA" id="ARBA00022692"/>
    </source>
</evidence>
<evidence type="ECO:0000256" key="2">
    <source>
        <dbReference type="ARBA" id="ARBA00022448"/>
    </source>
</evidence>
<dbReference type="GO" id="GO:0022857">
    <property type="term" value="F:transmembrane transporter activity"/>
    <property type="evidence" value="ECO:0007669"/>
    <property type="project" value="InterPro"/>
</dbReference>